<dbReference type="Gene3D" id="3.40.50.300">
    <property type="entry name" value="P-loop containing nucleotide triphosphate hydrolases"/>
    <property type="match status" value="1"/>
</dbReference>
<protein>
    <recommendedName>
        <fullName evidence="1">AAA+ ATPase domain-containing protein</fullName>
    </recommendedName>
</protein>
<dbReference type="GO" id="GO:0016887">
    <property type="term" value="F:ATP hydrolysis activity"/>
    <property type="evidence" value="ECO:0007669"/>
    <property type="project" value="InterPro"/>
</dbReference>
<dbReference type="GO" id="GO:0005524">
    <property type="term" value="F:ATP binding"/>
    <property type="evidence" value="ECO:0007669"/>
    <property type="project" value="InterPro"/>
</dbReference>
<dbReference type="Proteomes" id="UP000663193">
    <property type="component" value="Chromosome 16"/>
</dbReference>
<dbReference type="Pfam" id="PF22942">
    <property type="entry name" value="DUF7025"/>
    <property type="match status" value="1"/>
</dbReference>
<organism evidence="2 3">
    <name type="scientific">Phaeosphaeria nodorum (strain SN15 / ATCC MYA-4574 / FGSC 10173)</name>
    <name type="common">Glume blotch fungus</name>
    <name type="synonym">Parastagonospora nodorum</name>
    <dbReference type="NCBI Taxonomy" id="321614"/>
    <lineage>
        <taxon>Eukaryota</taxon>
        <taxon>Fungi</taxon>
        <taxon>Dikarya</taxon>
        <taxon>Ascomycota</taxon>
        <taxon>Pezizomycotina</taxon>
        <taxon>Dothideomycetes</taxon>
        <taxon>Pleosporomycetidae</taxon>
        <taxon>Pleosporales</taxon>
        <taxon>Pleosporineae</taxon>
        <taxon>Phaeosphaeriaceae</taxon>
        <taxon>Parastagonospora</taxon>
    </lineage>
</organism>
<dbReference type="SUPFAM" id="SSF52540">
    <property type="entry name" value="P-loop containing nucleoside triphosphate hydrolases"/>
    <property type="match status" value="1"/>
</dbReference>
<evidence type="ECO:0000259" key="1">
    <source>
        <dbReference type="SMART" id="SM00382"/>
    </source>
</evidence>
<gene>
    <name evidence="2" type="ORF">JI435_128150</name>
</gene>
<dbReference type="InterPro" id="IPR027417">
    <property type="entry name" value="P-loop_NTPase"/>
</dbReference>
<dbReference type="InterPro" id="IPR054289">
    <property type="entry name" value="DUF7025"/>
</dbReference>
<dbReference type="OrthoDB" id="20872at2759"/>
<evidence type="ECO:0000313" key="2">
    <source>
        <dbReference type="EMBL" id="QRD04074.1"/>
    </source>
</evidence>
<accession>A0A7U2FH30</accession>
<dbReference type="SMART" id="SM00382">
    <property type="entry name" value="AAA"/>
    <property type="match status" value="1"/>
</dbReference>
<proteinExistence type="predicted"/>
<dbReference type="VEuPathDB" id="FungiDB:JI435_128150"/>
<dbReference type="PANTHER" id="PTHR46411">
    <property type="entry name" value="FAMILY ATPASE, PUTATIVE-RELATED"/>
    <property type="match status" value="1"/>
</dbReference>
<dbReference type="Pfam" id="PF00004">
    <property type="entry name" value="AAA"/>
    <property type="match status" value="1"/>
</dbReference>
<dbReference type="InterPro" id="IPR003959">
    <property type="entry name" value="ATPase_AAA_core"/>
</dbReference>
<sequence>MSALNSASYTKPTIDPSAIKLCTRSAVHTNRPQSSWIHLSTAIQLTGIVQWVEVDDEHPACEPRALHLCGRRLIPDLEAHVTQNQKLAFIVFKNYRCSHDQMMGKNAELERSVDSIYLRSQELCTGLREVFGKTSLRLAQLNQFRPKAVLQAPYLWYYDSREELNLKLDGSDATLKRGQSVEALLDVVSMSMAEEYSVVDALLAQKTIQWEYMGYLYRVGDVVLQSNNKDLDHCQAYEVLSTQLTGSGGGPIDRIVLELRTWGFDGTFKQVDSRLSIALSRFESEATLPVTALPAIPIQYAEHDVTGHLTRRGRMYYKLRNKGLVAYTGSVVGSDTYLHQRRFMIDTSMYKQIRLGATDGQEDTMRSEPDAASTLSEEIPKHSFLLMLPASIHGYDLLDKRWSQLLVSNISDVKWNAELFKQVILPPREKNLLEAVVKWPISDASSSVSSGVRGGQHTILLHGSPGSGKTFTAEAIAEMTERPLFRISYSDIGTNAPKAKEHLQFVSKLCNTWGCVVLFDDIGDKEQIALVTAVLHSLDVFTGIVILSTNLLGRFDRALIPRIRLIIRFERWSQNDREKAWQNIIERLNVGMDNQSAKFLERIPFLAKWEQNGWEMDSTIKTAIQLAHAQNEPLNKSHLKKVANNLEAFQEYIGGSGEGNW</sequence>
<reference evidence="3" key="1">
    <citation type="journal article" date="2021" name="BMC Genomics">
        <title>Chromosome-level genome assembly and manually-curated proteome of model necrotroph Parastagonospora nodorum Sn15 reveals a genome-wide trove of candidate effector homologs, and redundancy of virulence-related functions within an accessory chromosome.</title>
        <authorList>
            <person name="Bertazzoni S."/>
            <person name="Jones D.A.B."/>
            <person name="Phan H.T."/>
            <person name="Tan K.-C."/>
            <person name="Hane J.K."/>
        </authorList>
    </citation>
    <scope>NUCLEOTIDE SEQUENCE [LARGE SCALE GENOMIC DNA]</scope>
    <source>
        <strain evidence="3">SN15 / ATCC MYA-4574 / FGSC 10173)</strain>
    </source>
</reference>
<dbReference type="AlphaFoldDB" id="A0A7U2FH30"/>
<name>A0A7U2FH30_PHANO</name>
<evidence type="ECO:0000313" key="3">
    <source>
        <dbReference type="Proteomes" id="UP000663193"/>
    </source>
</evidence>
<dbReference type="PANTHER" id="PTHR46411:SF2">
    <property type="entry name" value="AAA+ ATPASE DOMAIN-CONTAINING PROTEIN"/>
    <property type="match status" value="1"/>
</dbReference>
<dbReference type="InterPro" id="IPR003593">
    <property type="entry name" value="AAA+_ATPase"/>
</dbReference>
<keyword evidence="3" id="KW-1185">Reference proteome</keyword>
<feature type="domain" description="AAA+ ATPase" evidence="1">
    <location>
        <begin position="455"/>
        <end position="571"/>
    </location>
</feature>
<dbReference type="EMBL" id="CP069038">
    <property type="protein sequence ID" value="QRD04074.1"/>
    <property type="molecule type" value="Genomic_DNA"/>
</dbReference>